<sequence length="414" mass="47770">MSLINSIRPKLIKDIVGQKHLIGENKILTKIVQFKAMFSFILYGPTGTGKTSIAMCLANELDYKFKILNAVNCTKKDLTDIIYESKNFKKILLLIDEFHRLTKPMQDVLLPEIEFENIFIIGCTTHNPYHSISPAVRSRLKIFELKPINYNEISDYLKKIFNNKDIFNKDIKISDSVFNLISKSSSGDLRFALNSLEIIYNLSNNNENIDIETFKNFSLCNFKKYDKNEDYFYNTISALQKSIRGSDVNAALFYLALLIESGDLEIICRRLLVICYEDIGLANPNIGPFVYNAIESAKSLGFPEARIPLSNVVIQMSLSKKSNTAIKSIDKALKVIKNNPEFNIPNYLKDNHYLGAENLKNGVGYKFPHDYKYNYVYQEYLPNNLKNEIFYEVNQNNKNEKSLYLYNEFLKKLK</sequence>
<dbReference type="Pfam" id="PF00004">
    <property type="entry name" value="AAA"/>
    <property type="match status" value="1"/>
</dbReference>
<dbReference type="EMBL" id="LSDB01000023">
    <property type="protein sequence ID" value="KXB58013.1"/>
    <property type="molecule type" value="Genomic_DNA"/>
</dbReference>
<comment type="caution">
    <text evidence="5">The sequence shown here is derived from an EMBL/GenBank/DDBJ whole genome shotgun (WGS) entry which is preliminary data.</text>
</comment>
<accession>A0ABR5TMQ8</accession>
<dbReference type="Gene3D" id="1.20.272.10">
    <property type="match status" value="1"/>
</dbReference>
<evidence type="ECO:0000259" key="4">
    <source>
        <dbReference type="SMART" id="SM00382"/>
    </source>
</evidence>
<feature type="domain" description="AAA+ ATPase" evidence="4">
    <location>
        <begin position="36"/>
        <end position="147"/>
    </location>
</feature>
<dbReference type="InterPro" id="IPR003593">
    <property type="entry name" value="AAA+_ATPase"/>
</dbReference>
<reference evidence="5 6" key="1">
    <citation type="submission" date="2016-01" db="EMBL/GenBank/DDBJ databases">
        <authorList>
            <person name="Mitreva M."/>
            <person name="Pepin K.H."/>
            <person name="Mihindukulasuriya K.A."/>
            <person name="Fulton R."/>
            <person name="Fronick C."/>
            <person name="O'Laughlin M."/>
            <person name="Miner T."/>
            <person name="Herter B."/>
            <person name="Rosa B.A."/>
            <person name="Cordes M."/>
            <person name="Tomlinson C."/>
            <person name="Wollam A."/>
            <person name="Palsikar V.B."/>
            <person name="Mardis E.R."/>
            <person name="Wilson R.K."/>
        </authorList>
    </citation>
    <scope>NUCLEOTIDE SEQUENCE [LARGE SCALE GENOMIC DNA]</scope>
    <source>
        <strain evidence="5 6">KA00071</strain>
    </source>
</reference>
<dbReference type="Pfam" id="PF16193">
    <property type="entry name" value="AAA_assoc_2"/>
    <property type="match status" value="1"/>
</dbReference>
<evidence type="ECO:0000256" key="3">
    <source>
        <dbReference type="ARBA" id="ARBA00022840"/>
    </source>
</evidence>
<dbReference type="InterPro" id="IPR027417">
    <property type="entry name" value="P-loop_NTPase"/>
</dbReference>
<protein>
    <submittedName>
        <fullName evidence="5">ATPase, AAA family</fullName>
    </submittedName>
</protein>
<dbReference type="CDD" id="cd18139">
    <property type="entry name" value="HLD_clamp_RarA"/>
    <property type="match status" value="1"/>
</dbReference>
<dbReference type="Gene3D" id="1.10.8.60">
    <property type="match status" value="1"/>
</dbReference>
<dbReference type="CDD" id="cd00009">
    <property type="entry name" value="AAA"/>
    <property type="match status" value="1"/>
</dbReference>
<keyword evidence="2" id="KW-0547">Nucleotide-binding</keyword>
<organism evidence="5 6">
    <name type="scientific">Gemelliphila asaccharolytica</name>
    <dbReference type="NCBI Taxonomy" id="502393"/>
    <lineage>
        <taxon>Bacteria</taxon>
        <taxon>Bacillati</taxon>
        <taxon>Bacillota</taxon>
        <taxon>Bacilli</taxon>
        <taxon>Bacillales</taxon>
        <taxon>Gemellaceae</taxon>
        <taxon>Gemelliphila</taxon>
    </lineage>
</organism>
<dbReference type="InterPro" id="IPR003959">
    <property type="entry name" value="ATPase_AAA_core"/>
</dbReference>
<comment type="similarity">
    <text evidence="1">Belongs to the AAA ATPase family. RarA/MGS1/WRNIP1 subfamily.</text>
</comment>
<dbReference type="InterPro" id="IPR021886">
    <property type="entry name" value="MgsA_C"/>
</dbReference>
<keyword evidence="3" id="KW-0067">ATP-binding</keyword>
<gene>
    <name evidence="5" type="ORF">HMPREF1871_00679</name>
</gene>
<dbReference type="Gene3D" id="3.40.50.300">
    <property type="entry name" value="P-loop containing nucleotide triphosphate hydrolases"/>
    <property type="match status" value="1"/>
</dbReference>
<dbReference type="SUPFAM" id="SSF52540">
    <property type="entry name" value="P-loop containing nucleoside triphosphate hydrolases"/>
    <property type="match status" value="1"/>
</dbReference>
<dbReference type="SUPFAM" id="SSF48019">
    <property type="entry name" value="post-AAA+ oligomerization domain-like"/>
    <property type="match status" value="1"/>
</dbReference>
<dbReference type="Proteomes" id="UP000070467">
    <property type="component" value="Unassembled WGS sequence"/>
</dbReference>
<evidence type="ECO:0000313" key="5">
    <source>
        <dbReference type="EMBL" id="KXB58013.1"/>
    </source>
</evidence>
<keyword evidence="6" id="KW-1185">Reference proteome</keyword>
<dbReference type="InterPro" id="IPR032423">
    <property type="entry name" value="AAA_assoc_2"/>
</dbReference>
<dbReference type="PANTHER" id="PTHR13779">
    <property type="entry name" value="WERNER HELICASE-INTERACTING PROTEIN 1 FAMILY MEMBER"/>
    <property type="match status" value="1"/>
</dbReference>
<dbReference type="PANTHER" id="PTHR13779:SF7">
    <property type="entry name" value="ATPASE WRNIP1"/>
    <property type="match status" value="1"/>
</dbReference>
<dbReference type="InterPro" id="IPR051314">
    <property type="entry name" value="AAA_ATPase_RarA/MGS1/WRNIP1"/>
</dbReference>
<dbReference type="InterPro" id="IPR008921">
    <property type="entry name" value="DNA_pol3_clamp-load_cplx_C"/>
</dbReference>
<evidence type="ECO:0000256" key="1">
    <source>
        <dbReference type="ARBA" id="ARBA00008959"/>
    </source>
</evidence>
<dbReference type="Gene3D" id="1.10.3710.10">
    <property type="entry name" value="DNA polymerase III clamp loader subunits, C-terminal domain"/>
    <property type="match status" value="1"/>
</dbReference>
<dbReference type="SMART" id="SM00382">
    <property type="entry name" value="AAA"/>
    <property type="match status" value="1"/>
</dbReference>
<name>A0ABR5TMQ8_9BACL</name>
<dbReference type="Pfam" id="PF12002">
    <property type="entry name" value="MgsA_C"/>
    <property type="match status" value="1"/>
</dbReference>
<dbReference type="RefSeq" id="WP_066130037.1">
    <property type="nucleotide sequence ID" value="NZ_KQ959874.1"/>
</dbReference>
<evidence type="ECO:0000313" key="6">
    <source>
        <dbReference type="Proteomes" id="UP000070467"/>
    </source>
</evidence>
<evidence type="ECO:0000256" key="2">
    <source>
        <dbReference type="ARBA" id="ARBA00022741"/>
    </source>
</evidence>
<proteinExistence type="inferred from homology"/>